<evidence type="ECO:0000256" key="3">
    <source>
        <dbReference type="ARBA" id="ARBA00022562"/>
    </source>
</evidence>
<evidence type="ECO:0000313" key="16">
    <source>
        <dbReference type="Proteomes" id="UP000204556"/>
    </source>
</evidence>
<keyword evidence="16" id="KW-1185">Reference proteome</keyword>
<dbReference type="GO" id="GO:0042025">
    <property type="term" value="C:host cell nucleus"/>
    <property type="evidence" value="ECO:0007669"/>
    <property type="project" value="UniProtKB-SubCell"/>
</dbReference>
<feature type="domain" description="CRESS-DNA virus Rep endonuclease" evidence="14">
    <location>
        <begin position="6"/>
        <end position="106"/>
    </location>
</feature>
<evidence type="ECO:0000256" key="9">
    <source>
        <dbReference type="ARBA" id="ARBA00022741"/>
    </source>
</evidence>
<dbReference type="Gene3D" id="3.40.1310.20">
    <property type="match status" value="1"/>
</dbReference>
<proteinExistence type="predicted"/>
<dbReference type="GO" id="GO:0003677">
    <property type="term" value="F:DNA binding"/>
    <property type="evidence" value="ECO:0007669"/>
    <property type="project" value="UniProtKB-KW"/>
</dbReference>
<dbReference type="GeneID" id="22835196"/>
<dbReference type="EMBL" id="KJ547642">
    <property type="protein sequence ID" value="AIF34849.1"/>
    <property type="molecule type" value="Genomic_DNA"/>
</dbReference>
<dbReference type="GO" id="GO:0005198">
    <property type="term" value="F:structural molecule activity"/>
    <property type="evidence" value="ECO:0007669"/>
    <property type="project" value="InterPro"/>
</dbReference>
<evidence type="ECO:0000256" key="6">
    <source>
        <dbReference type="ARBA" id="ARBA00022705"/>
    </source>
</evidence>
<keyword evidence="5" id="KW-0548">Nucleotidyltransferase</keyword>
<evidence type="ECO:0000259" key="14">
    <source>
        <dbReference type="PROSITE" id="PS52020"/>
    </source>
</evidence>
<dbReference type="RefSeq" id="YP_009115526.1">
    <property type="nucleotide sequence ID" value="NC_026167.1"/>
</dbReference>
<accession>A0A0A7CL56</accession>
<organism evidence="15 16">
    <name type="scientific">sewage derived gemykibivirus 2</name>
    <dbReference type="NCBI Taxonomy" id="2004968"/>
    <lineage>
        <taxon>Viruses</taxon>
        <taxon>Monodnaviria</taxon>
        <taxon>Shotokuvirae</taxon>
        <taxon>Cressdnaviricota</taxon>
        <taxon>Repensiviricetes</taxon>
        <taxon>Geplafuvirales</taxon>
        <taxon>Genomoviridae</taxon>
        <taxon>Gemykibivirus</taxon>
        <taxon>Gemykibivirus sewopo2</taxon>
    </lineage>
</organism>
<dbReference type="InterPro" id="IPR027417">
    <property type="entry name" value="P-loop_NTPase"/>
</dbReference>
<keyword evidence="10" id="KW-0255">Endonuclease</keyword>
<name>A0A0A7CL56_9VIRU</name>
<keyword evidence="7" id="KW-0540">Nuclease</keyword>
<dbReference type="PRINTS" id="PR00228">
    <property type="entry name" value="GEMCOATCLVL1"/>
</dbReference>
<evidence type="ECO:0000256" key="2">
    <source>
        <dbReference type="ARBA" id="ARBA00014531"/>
    </source>
</evidence>
<evidence type="ECO:0000256" key="8">
    <source>
        <dbReference type="ARBA" id="ARBA00022723"/>
    </source>
</evidence>
<protein>
    <recommendedName>
        <fullName evidence="2">Replication-associated protein</fullName>
    </recommendedName>
</protein>
<sequence length="318" mass="36685">MPNAVTWKLRYGIVTYAQCSDLDPWKVVDMFATISAECIIGREYHEDGGIHLHCFVDFGRIFRSRRVDVFDVEGRHPNVQHVGRTPWVAYDYCIKEGDVVAGAAERPKERRVGLSKPDEIWTEIMAATDRETFFYLCQQLAPRSLCLSFNSITAFAEWKYRVDPEPYQHPDGIEFLEDRVGELHRWAEANLGLRTGERARSLVLIGPTRVGKTLWARSLGNHAYFGGLFSLDESLKDVEYAVFDDMMGGLEFFHSYKFWLGAQKQFYATDKYKGKRLVDWGRPCIYCHNKDPRLDPKADIDWLEGNCDFITVEDSLLV</sequence>
<evidence type="ECO:0000256" key="10">
    <source>
        <dbReference type="ARBA" id="ARBA00022759"/>
    </source>
</evidence>
<keyword evidence="12" id="KW-0190">Covalent protein-DNA linkage</keyword>
<dbReference type="Proteomes" id="UP000204556">
    <property type="component" value="Segment"/>
</dbReference>
<evidence type="ECO:0000256" key="5">
    <source>
        <dbReference type="ARBA" id="ARBA00022695"/>
    </source>
</evidence>
<evidence type="ECO:0000256" key="12">
    <source>
        <dbReference type="ARBA" id="ARBA00023124"/>
    </source>
</evidence>
<evidence type="ECO:0000256" key="11">
    <source>
        <dbReference type="ARBA" id="ARBA00022801"/>
    </source>
</evidence>
<keyword evidence="3" id="KW-1048">Host nucleus</keyword>
<dbReference type="InterPro" id="IPR001301">
    <property type="entry name" value="Gemini_AL1_CLV"/>
</dbReference>
<evidence type="ECO:0000256" key="1">
    <source>
        <dbReference type="ARBA" id="ARBA00004147"/>
    </source>
</evidence>
<keyword evidence="4" id="KW-0808">Transferase</keyword>
<dbReference type="Pfam" id="PF00799">
    <property type="entry name" value="Gemini_AL1"/>
    <property type="match status" value="1"/>
</dbReference>
<dbReference type="GO" id="GO:0046872">
    <property type="term" value="F:metal ion binding"/>
    <property type="evidence" value="ECO:0007669"/>
    <property type="project" value="UniProtKB-KW"/>
</dbReference>
<dbReference type="InterPro" id="IPR049912">
    <property type="entry name" value="CRESS_DNA_REP"/>
</dbReference>
<dbReference type="Pfam" id="PF08283">
    <property type="entry name" value="Gemini_AL1_M"/>
    <property type="match status" value="1"/>
</dbReference>
<reference evidence="15 16" key="1">
    <citation type="journal article" date="2015" name="Infect. Genet. Evol.">
        <title>Characterisation of a diverse range of circular replication-associated protein encoding DNA viruses recovered from a sewage treatment oxidation pond.</title>
        <authorList>
            <person name="Kraberger S."/>
            <person name="Arguello-Astorga G.R."/>
            <person name="Greenfield L.G."/>
            <person name="Galilee C."/>
            <person name="Law D."/>
            <person name="Martin D.P."/>
            <person name="Varsani A."/>
        </authorList>
    </citation>
    <scope>NUCLEOTIDE SEQUENCE [LARGE SCALE GENOMIC DNA]</scope>
    <source>
        <strain evidence="15">BS3911</strain>
    </source>
</reference>
<comment type="subcellular location">
    <subcellularLocation>
        <location evidence="1">Host nucleus</location>
    </subcellularLocation>
</comment>
<keyword evidence="9" id="KW-0547">Nucleotide-binding</keyword>
<evidence type="ECO:0000256" key="4">
    <source>
        <dbReference type="ARBA" id="ARBA00022679"/>
    </source>
</evidence>
<keyword evidence="13" id="KW-0238">DNA-binding</keyword>
<keyword evidence="6" id="KW-0235">DNA replication</keyword>
<dbReference type="OrthoDB" id="9195at10239"/>
<keyword evidence="8" id="KW-0479">Metal-binding</keyword>
<dbReference type="GO" id="GO:0006260">
    <property type="term" value="P:DNA replication"/>
    <property type="evidence" value="ECO:0007669"/>
    <property type="project" value="UniProtKB-KW"/>
</dbReference>
<evidence type="ECO:0000256" key="13">
    <source>
        <dbReference type="ARBA" id="ARBA00023125"/>
    </source>
</evidence>
<keyword evidence="11" id="KW-0378">Hydrolase</keyword>
<dbReference type="SUPFAM" id="SSF52540">
    <property type="entry name" value="P-loop containing nucleoside triphosphate hydrolases"/>
    <property type="match status" value="1"/>
</dbReference>
<evidence type="ECO:0000256" key="7">
    <source>
        <dbReference type="ARBA" id="ARBA00022722"/>
    </source>
</evidence>
<evidence type="ECO:0000313" key="15">
    <source>
        <dbReference type="EMBL" id="AIF34849.1"/>
    </source>
</evidence>
<dbReference type="PROSITE" id="PS52020">
    <property type="entry name" value="CRESS_DNA_REP"/>
    <property type="match status" value="1"/>
</dbReference>
<dbReference type="KEGG" id="vg:22835196"/>
<dbReference type="GO" id="GO:0016888">
    <property type="term" value="F:DNA endonuclease activity, producing 5'-phosphomonoesters"/>
    <property type="evidence" value="ECO:0007669"/>
    <property type="project" value="InterPro"/>
</dbReference>
<dbReference type="GO" id="GO:0000166">
    <property type="term" value="F:nucleotide binding"/>
    <property type="evidence" value="ECO:0007669"/>
    <property type="project" value="UniProtKB-KW"/>
</dbReference>
<dbReference type="SUPFAM" id="SSF55464">
    <property type="entry name" value="Origin of replication-binding domain, RBD-like"/>
    <property type="match status" value="1"/>
</dbReference>
<dbReference type="InterPro" id="IPR022692">
    <property type="entry name" value="Gemini_AL1_REP_central"/>
</dbReference>
<dbReference type="GO" id="GO:0016779">
    <property type="term" value="F:nucleotidyltransferase activity"/>
    <property type="evidence" value="ECO:0007669"/>
    <property type="project" value="UniProtKB-KW"/>
</dbReference>